<dbReference type="Proteomes" id="UP000004245">
    <property type="component" value="Unassembled WGS sequence"/>
</dbReference>
<keyword evidence="2" id="KW-1185">Reference proteome</keyword>
<dbReference type="EMBL" id="ADNW02000019">
    <property type="protein sequence ID" value="EGD22384.1"/>
    <property type="molecule type" value="Genomic_DNA"/>
</dbReference>
<reference evidence="1" key="1">
    <citation type="submission" date="2011-01" db="EMBL/GenBank/DDBJ databases">
        <authorList>
            <person name="Muzny D."/>
            <person name="Qin X."/>
            <person name="Buhay C."/>
            <person name="Dugan-Rocha S."/>
            <person name="Ding Y."/>
            <person name="Chen G."/>
            <person name="Hawes A."/>
            <person name="Holder M."/>
            <person name="Jhangiani S."/>
            <person name="Johnson A."/>
            <person name="Khan Z."/>
            <person name="Li Z."/>
            <person name="Liu W."/>
            <person name="Liu X."/>
            <person name="Perez L."/>
            <person name="Shen H."/>
            <person name="Wang Q."/>
            <person name="Watt J."/>
            <person name="Xi L."/>
            <person name="Xin Y."/>
            <person name="Zhou J."/>
            <person name="Deng J."/>
            <person name="Jiang H."/>
            <person name="Liu Y."/>
            <person name="Qu J."/>
            <person name="Song X.-Z."/>
            <person name="Zhang L."/>
            <person name="Villasana D."/>
            <person name="Johnson A."/>
            <person name="Liu J."/>
            <person name="Liyanage D."/>
            <person name="Lorensuhewa L."/>
            <person name="Robinson T."/>
            <person name="Song A."/>
            <person name="Song B.-B."/>
            <person name="Dinh H."/>
            <person name="Thornton R."/>
            <person name="Coyle M."/>
            <person name="Francisco L."/>
            <person name="Jackson L."/>
            <person name="Javaid M."/>
            <person name="Korchina V."/>
            <person name="Kovar C."/>
            <person name="Mata R."/>
            <person name="Mathew T."/>
            <person name="Ngo R."/>
            <person name="Nguyen L."/>
            <person name="Nguyen N."/>
            <person name="Okwuonu G."/>
            <person name="Ongeri F."/>
            <person name="Pham C."/>
            <person name="Simmons D."/>
            <person name="Wilczek-Boney K."/>
            <person name="Hale W."/>
            <person name="Jakkamsetti A."/>
            <person name="Pham P."/>
            <person name="Ruth R."/>
            <person name="San Lucas F."/>
            <person name="Warren J."/>
            <person name="Zhang J."/>
            <person name="Zhao Z."/>
            <person name="Zhou C."/>
            <person name="Zhu D."/>
            <person name="Lee S."/>
            <person name="Bess C."/>
            <person name="Blankenburg K."/>
            <person name="Forbes L."/>
            <person name="Fu Q."/>
            <person name="Gubbala S."/>
            <person name="Hirani K."/>
            <person name="Jayaseelan J.C."/>
            <person name="Lara F."/>
            <person name="Munidasa M."/>
            <person name="Palculict T."/>
            <person name="Patil S."/>
            <person name="Pu L.-L."/>
            <person name="Saada N."/>
            <person name="Tang L."/>
            <person name="Weissenberger G."/>
            <person name="Zhu Y."/>
            <person name="Hemphill L."/>
            <person name="Shang Y."/>
            <person name="Youmans B."/>
            <person name="Ayvaz T."/>
            <person name="Ross M."/>
            <person name="Santibanez J."/>
            <person name="Aqrawi P."/>
            <person name="Gross S."/>
            <person name="Joshi V."/>
            <person name="Fowler G."/>
            <person name="Nazareth L."/>
            <person name="Reid J."/>
            <person name="Worley K."/>
            <person name="Petrosino J."/>
            <person name="Highlander S."/>
            <person name="Gibbs R."/>
        </authorList>
    </citation>
    <scope>NUCLEOTIDE SEQUENCE [LARGE SCALE GENOMIC DNA]</scope>
    <source>
        <strain evidence="1">ATCC 33707</strain>
    </source>
</reference>
<name>F1TJT0_RHOHA</name>
<proteinExistence type="predicted"/>
<gene>
    <name evidence="1" type="ORF">HMPREF0724_13983</name>
</gene>
<organism evidence="1 2">
    <name type="scientific">Prescottella equi ATCC 33707</name>
    <dbReference type="NCBI Taxonomy" id="525370"/>
    <lineage>
        <taxon>Bacteria</taxon>
        <taxon>Bacillati</taxon>
        <taxon>Actinomycetota</taxon>
        <taxon>Actinomycetes</taxon>
        <taxon>Mycobacteriales</taxon>
        <taxon>Nocardiaceae</taxon>
        <taxon>Prescottella</taxon>
    </lineage>
</organism>
<sequence length="55" mass="6072">MVRADPRLYFGRITTLSTGLALERPTMNLNLVSLFPFLIGPIGNLLNFGSTLDFS</sequence>
<evidence type="ECO:0000313" key="1">
    <source>
        <dbReference type="EMBL" id="EGD22384.1"/>
    </source>
</evidence>
<dbReference type="HOGENOM" id="CLU_3029437_0_0_11"/>
<protein>
    <submittedName>
        <fullName evidence="1">Uncharacterized protein</fullName>
    </submittedName>
</protein>
<comment type="caution">
    <text evidence="1">The sequence shown here is derived from an EMBL/GenBank/DDBJ whole genome shotgun (WGS) entry which is preliminary data.</text>
</comment>
<evidence type="ECO:0000313" key="2">
    <source>
        <dbReference type="Proteomes" id="UP000004245"/>
    </source>
</evidence>
<dbReference type="AlphaFoldDB" id="F1TJT0"/>
<accession>F1TJT0</accession>